<name>A0A0A9GR51_ARUDO</name>
<proteinExistence type="predicted"/>
<reference evidence="1" key="2">
    <citation type="journal article" date="2015" name="Data Brief">
        <title>Shoot transcriptome of the giant reed, Arundo donax.</title>
        <authorList>
            <person name="Barrero R.A."/>
            <person name="Guerrero F.D."/>
            <person name="Moolhuijzen P."/>
            <person name="Goolsby J.A."/>
            <person name="Tidwell J."/>
            <person name="Bellgard S.E."/>
            <person name="Bellgard M.I."/>
        </authorList>
    </citation>
    <scope>NUCLEOTIDE SEQUENCE</scope>
    <source>
        <tissue evidence="1">Shoot tissue taken approximately 20 cm above the soil surface</tissue>
    </source>
</reference>
<evidence type="ECO:0000313" key="1">
    <source>
        <dbReference type="EMBL" id="JAE23133.1"/>
    </source>
</evidence>
<sequence>MAGADDPTTNTFAAKLDQIIIQIDIINARLDDHDVQIARVEEAAFGKQAAVFGGNGVRAVIGAVHHAADGLLGAAPKHVARPPVEGLLGAAPKEASPPPIDGLLGLAPNVMARPQGNGSRGASPTVITGLSGDGLLGASPGAMVRSPGDGLLGAAPMAAASPPTMVWPRSSASRDEVAVAAPVYHG</sequence>
<dbReference type="AlphaFoldDB" id="A0A0A9GR51"/>
<accession>A0A0A9GR51</accession>
<protein>
    <submittedName>
        <fullName evidence="1">Uncharacterized protein</fullName>
    </submittedName>
</protein>
<dbReference type="EMBL" id="GBRH01174763">
    <property type="protein sequence ID" value="JAE23133.1"/>
    <property type="molecule type" value="Transcribed_RNA"/>
</dbReference>
<organism evidence="1">
    <name type="scientific">Arundo donax</name>
    <name type="common">Giant reed</name>
    <name type="synonym">Donax arundinaceus</name>
    <dbReference type="NCBI Taxonomy" id="35708"/>
    <lineage>
        <taxon>Eukaryota</taxon>
        <taxon>Viridiplantae</taxon>
        <taxon>Streptophyta</taxon>
        <taxon>Embryophyta</taxon>
        <taxon>Tracheophyta</taxon>
        <taxon>Spermatophyta</taxon>
        <taxon>Magnoliopsida</taxon>
        <taxon>Liliopsida</taxon>
        <taxon>Poales</taxon>
        <taxon>Poaceae</taxon>
        <taxon>PACMAD clade</taxon>
        <taxon>Arundinoideae</taxon>
        <taxon>Arundineae</taxon>
        <taxon>Arundo</taxon>
    </lineage>
</organism>
<reference evidence="1" key="1">
    <citation type="submission" date="2014-09" db="EMBL/GenBank/DDBJ databases">
        <authorList>
            <person name="Magalhaes I.L.F."/>
            <person name="Oliveira U."/>
            <person name="Santos F.R."/>
            <person name="Vidigal T.H.D.A."/>
            <person name="Brescovit A.D."/>
            <person name="Santos A.J."/>
        </authorList>
    </citation>
    <scope>NUCLEOTIDE SEQUENCE</scope>
    <source>
        <tissue evidence="1">Shoot tissue taken approximately 20 cm above the soil surface</tissue>
    </source>
</reference>